<evidence type="ECO:0000256" key="1">
    <source>
        <dbReference type="ARBA" id="ARBA00022475"/>
    </source>
</evidence>
<keyword evidence="9" id="KW-0175">Coiled coil</keyword>
<gene>
    <name evidence="7 11" type="primary">ftsL</name>
    <name evidence="11" type="ORF">E1757_16545</name>
</gene>
<evidence type="ECO:0000256" key="9">
    <source>
        <dbReference type="SAM" id="Coils"/>
    </source>
</evidence>
<keyword evidence="3 7" id="KW-0812">Transmembrane</keyword>
<evidence type="ECO:0000313" key="11">
    <source>
        <dbReference type="EMBL" id="TDF96692.1"/>
    </source>
</evidence>
<keyword evidence="12" id="KW-1185">Reference proteome</keyword>
<comment type="caution">
    <text evidence="11">The sequence shown here is derived from an EMBL/GenBank/DDBJ whole genome shotgun (WGS) entry which is preliminary data.</text>
</comment>
<dbReference type="OrthoDB" id="2988583at2"/>
<name>A0A4R5KN81_9BACL</name>
<keyword evidence="5 7" id="KW-0472">Membrane</keyword>
<dbReference type="NCBIfam" id="TIGR02209">
    <property type="entry name" value="ftsL_broad"/>
    <property type="match status" value="1"/>
</dbReference>
<keyword evidence="1 7" id="KW-1003">Cell membrane</keyword>
<evidence type="ECO:0000256" key="10">
    <source>
        <dbReference type="SAM" id="MobiDB-lite"/>
    </source>
</evidence>
<comment type="similarity">
    <text evidence="7">Belongs to the FtsL family.</text>
</comment>
<dbReference type="AlphaFoldDB" id="A0A4R5KN81"/>
<keyword evidence="4 7" id="KW-1133">Transmembrane helix</keyword>
<evidence type="ECO:0000313" key="12">
    <source>
        <dbReference type="Proteomes" id="UP000295636"/>
    </source>
</evidence>
<feature type="transmembrane region" description="Helical" evidence="7">
    <location>
        <begin position="40"/>
        <end position="61"/>
    </location>
</feature>
<dbReference type="Proteomes" id="UP000295636">
    <property type="component" value="Unassembled WGS sequence"/>
</dbReference>
<keyword evidence="6 7" id="KW-0131">Cell cycle</keyword>
<evidence type="ECO:0000256" key="4">
    <source>
        <dbReference type="ARBA" id="ARBA00022989"/>
    </source>
</evidence>
<evidence type="ECO:0000256" key="6">
    <source>
        <dbReference type="ARBA" id="ARBA00023306"/>
    </source>
</evidence>
<evidence type="ECO:0000256" key="8">
    <source>
        <dbReference type="NCBIfam" id="TIGR02209"/>
    </source>
</evidence>
<evidence type="ECO:0000256" key="3">
    <source>
        <dbReference type="ARBA" id="ARBA00022692"/>
    </source>
</evidence>
<dbReference type="GO" id="GO:0005886">
    <property type="term" value="C:plasma membrane"/>
    <property type="evidence" value="ECO:0007669"/>
    <property type="project" value="UniProtKB-SubCell"/>
</dbReference>
<accession>A0A4R5KN81</accession>
<keyword evidence="2 7" id="KW-0132">Cell division</keyword>
<dbReference type="Pfam" id="PF04977">
    <property type="entry name" value="DivIC"/>
    <property type="match status" value="1"/>
</dbReference>
<dbReference type="GO" id="GO:0043093">
    <property type="term" value="P:FtsZ-dependent cytokinesis"/>
    <property type="evidence" value="ECO:0007669"/>
    <property type="project" value="UniProtKB-UniRule"/>
</dbReference>
<dbReference type="EMBL" id="SMRT01000007">
    <property type="protein sequence ID" value="TDF96692.1"/>
    <property type="molecule type" value="Genomic_DNA"/>
</dbReference>
<sequence length="145" mass="16349">MPAYMHGNLAVEQRTEQKAAVKETKKVVYRNKSIPVQEKLLYLFTVLVCVAVASLIIWRYAQIYEMNTKILKLENDIQLLQAENSVLKHKVESLSTPDRLRQEAQKLGMVPPEDKQISKVPIKSTANAKDNAATAANQKKTETSP</sequence>
<dbReference type="RefSeq" id="WP_133230042.1">
    <property type="nucleotide sequence ID" value="NZ_SMRT01000007.1"/>
</dbReference>
<dbReference type="HAMAP" id="MF_00910">
    <property type="entry name" value="FtsL"/>
    <property type="match status" value="1"/>
</dbReference>
<reference evidence="11 12" key="1">
    <citation type="submission" date="2019-03" db="EMBL/GenBank/DDBJ databases">
        <title>This is whole genome sequence of Paenibacillus sp MS74 strain.</title>
        <authorList>
            <person name="Trinh H.N."/>
        </authorList>
    </citation>
    <scope>NUCLEOTIDE SEQUENCE [LARGE SCALE GENOMIC DNA]</scope>
    <source>
        <strain evidence="11 12">MS74</strain>
    </source>
</reference>
<evidence type="ECO:0000256" key="7">
    <source>
        <dbReference type="HAMAP-Rule" id="MF_00910"/>
    </source>
</evidence>
<feature type="coiled-coil region" evidence="9">
    <location>
        <begin position="63"/>
        <end position="90"/>
    </location>
</feature>
<organism evidence="11 12">
    <name type="scientific">Paenibacillus piri</name>
    <dbReference type="NCBI Taxonomy" id="2547395"/>
    <lineage>
        <taxon>Bacteria</taxon>
        <taxon>Bacillati</taxon>
        <taxon>Bacillota</taxon>
        <taxon>Bacilli</taxon>
        <taxon>Bacillales</taxon>
        <taxon>Paenibacillaceae</taxon>
        <taxon>Paenibacillus</taxon>
    </lineage>
</organism>
<evidence type="ECO:0000256" key="2">
    <source>
        <dbReference type="ARBA" id="ARBA00022618"/>
    </source>
</evidence>
<feature type="compositionally biased region" description="Low complexity" evidence="10">
    <location>
        <begin position="125"/>
        <end position="138"/>
    </location>
</feature>
<comment type="subcellular location">
    <subcellularLocation>
        <location evidence="7">Cell membrane</location>
        <topology evidence="7">Single-pass type II membrane protein</topology>
    </subcellularLocation>
    <text evidence="7">Localizes to the division septum where it forms a ring structure.</text>
</comment>
<dbReference type="GO" id="GO:0032153">
    <property type="term" value="C:cell division site"/>
    <property type="evidence" value="ECO:0007669"/>
    <property type="project" value="UniProtKB-UniRule"/>
</dbReference>
<dbReference type="InterPro" id="IPR011922">
    <property type="entry name" value="Cell_div_FtsL"/>
</dbReference>
<protein>
    <recommendedName>
        <fullName evidence="7 8">Cell division protein FtsL</fullName>
    </recommendedName>
</protein>
<comment type="function">
    <text evidence="7">Essential cell division protein.</text>
</comment>
<evidence type="ECO:0000256" key="5">
    <source>
        <dbReference type="ARBA" id="ARBA00023136"/>
    </source>
</evidence>
<proteinExistence type="inferred from homology"/>
<dbReference type="InterPro" id="IPR007060">
    <property type="entry name" value="FtsL/DivIC"/>
</dbReference>
<feature type="region of interest" description="Disordered" evidence="10">
    <location>
        <begin position="104"/>
        <end position="145"/>
    </location>
</feature>